<evidence type="ECO:0000256" key="1">
    <source>
        <dbReference type="ARBA" id="ARBA00004651"/>
    </source>
</evidence>
<feature type="non-terminal residue" evidence="8">
    <location>
        <position position="106"/>
    </location>
</feature>
<evidence type="ECO:0000313" key="8">
    <source>
        <dbReference type="EMBL" id="CAB4041152.1"/>
    </source>
</evidence>
<comment type="similarity">
    <text evidence="2">Belongs to the G-protein coupled receptor 3 family.</text>
</comment>
<dbReference type="GO" id="GO:0005886">
    <property type="term" value="C:plasma membrane"/>
    <property type="evidence" value="ECO:0007669"/>
    <property type="project" value="UniProtKB-SubCell"/>
</dbReference>
<evidence type="ECO:0000313" key="9">
    <source>
        <dbReference type="Proteomes" id="UP001152795"/>
    </source>
</evidence>
<keyword evidence="5" id="KW-0675">Receptor</keyword>
<keyword evidence="4" id="KW-0297">G-protein coupled receptor</keyword>
<keyword evidence="9" id="KW-1185">Reference proteome</keyword>
<evidence type="ECO:0000256" key="2">
    <source>
        <dbReference type="ARBA" id="ARBA00007242"/>
    </source>
</evidence>
<dbReference type="GO" id="GO:0004930">
    <property type="term" value="F:G protein-coupled receptor activity"/>
    <property type="evidence" value="ECO:0007669"/>
    <property type="project" value="UniProtKB-KW"/>
</dbReference>
<keyword evidence="3" id="KW-1003">Cell membrane</keyword>
<evidence type="ECO:0000256" key="3">
    <source>
        <dbReference type="ARBA" id="ARBA00022475"/>
    </source>
</evidence>
<comment type="caution">
    <text evidence="8">The sequence shown here is derived from an EMBL/GenBank/DDBJ whole genome shotgun (WGS) entry which is preliminary data.</text>
</comment>
<comment type="subcellular location">
    <subcellularLocation>
        <location evidence="1">Cell membrane</location>
        <topology evidence="1">Multi-pass membrane protein</topology>
    </subcellularLocation>
</comment>
<gene>
    <name evidence="8" type="ORF">PACLA_8A033922</name>
</gene>
<evidence type="ECO:0000256" key="7">
    <source>
        <dbReference type="ARBA" id="ARBA00023224"/>
    </source>
</evidence>
<dbReference type="EMBL" id="CACRXK020027855">
    <property type="protein sequence ID" value="CAB4041152.1"/>
    <property type="molecule type" value="Genomic_DNA"/>
</dbReference>
<reference evidence="8" key="1">
    <citation type="submission" date="2020-04" db="EMBL/GenBank/DDBJ databases">
        <authorList>
            <person name="Alioto T."/>
            <person name="Alioto T."/>
            <person name="Gomez Garrido J."/>
        </authorList>
    </citation>
    <scope>NUCLEOTIDE SEQUENCE</scope>
    <source>
        <strain evidence="8">A484AB</strain>
    </source>
</reference>
<evidence type="ECO:0000256" key="5">
    <source>
        <dbReference type="ARBA" id="ARBA00023170"/>
    </source>
</evidence>
<keyword evidence="3" id="KW-0472">Membrane</keyword>
<dbReference type="AlphaFoldDB" id="A0A7D9K550"/>
<organism evidence="8 9">
    <name type="scientific">Paramuricea clavata</name>
    <name type="common">Red gorgonian</name>
    <name type="synonym">Violescent sea-whip</name>
    <dbReference type="NCBI Taxonomy" id="317549"/>
    <lineage>
        <taxon>Eukaryota</taxon>
        <taxon>Metazoa</taxon>
        <taxon>Cnidaria</taxon>
        <taxon>Anthozoa</taxon>
        <taxon>Octocorallia</taxon>
        <taxon>Malacalcyonacea</taxon>
        <taxon>Plexauridae</taxon>
        <taxon>Paramuricea</taxon>
    </lineage>
</organism>
<dbReference type="Proteomes" id="UP001152795">
    <property type="component" value="Unassembled WGS sequence"/>
</dbReference>
<proteinExistence type="inferred from homology"/>
<evidence type="ECO:0000256" key="4">
    <source>
        <dbReference type="ARBA" id="ARBA00023040"/>
    </source>
</evidence>
<dbReference type="PANTHER" id="PTHR32546:SF26">
    <property type="entry name" value="SMOG, ISOFORM D"/>
    <property type="match status" value="1"/>
</dbReference>
<name>A0A7D9K550_PARCT</name>
<evidence type="ECO:0000256" key="6">
    <source>
        <dbReference type="ARBA" id="ARBA00023180"/>
    </source>
</evidence>
<dbReference type="PANTHER" id="PTHR32546">
    <property type="entry name" value="G-PROTEIN COUPLED RECEPTOR 158-RELATED"/>
    <property type="match status" value="1"/>
</dbReference>
<sequence length="106" mass="11940">CVHVPGGGFTAGNYRCFCRKGFYFPNPNAKRKYFEGREVLAAEGKANYSLYDCLPCREGCEECVDDTPCMYQRNVSLRIVLLSINEIIKTAAIALGVFVFVLRENK</sequence>
<keyword evidence="7" id="KW-0807">Transducer</keyword>
<accession>A0A7D9K550</accession>
<keyword evidence="6" id="KW-0325">Glycoprotein</keyword>
<protein>
    <submittedName>
        <fullName evidence="8">Uncharacterized protein</fullName>
    </submittedName>
</protein>
<dbReference type="OrthoDB" id="2129233at2759"/>
<dbReference type="InterPro" id="IPR043458">
    <property type="entry name" value="GPR158/179"/>
</dbReference>
<feature type="non-terminal residue" evidence="8">
    <location>
        <position position="1"/>
    </location>
</feature>